<dbReference type="EMBL" id="JAQQWL010000002">
    <property type="protein sequence ID" value="KAK8087450.1"/>
    <property type="molecule type" value="Genomic_DNA"/>
</dbReference>
<feature type="signal peptide" evidence="8">
    <location>
        <begin position="1"/>
        <end position="16"/>
    </location>
</feature>
<dbReference type="Pfam" id="PF00082">
    <property type="entry name" value="Peptidase_S8"/>
    <property type="match status" value="1"/>
</dbReference>
<dbReference type="InterPro" id="IPR015500">
    <property type="entry name" value="Peptidase_S8_subtilisin-rel"/>
</dbReference>
<dbReference type="Gene3D" id="3.40.50.200">
    <property type="entry name" value="Peptidase S8/S53 domain"/>
    <property type="match status" value="1"/>
</dbReference>
<dbReference type="Proteomes" id="UP001480595">
    <property type="component" value="Unassembled WGS sequence"/>
</dbReference>
<dbReference type="SUPFAM" id="SSF54897">
    <property type="entry name" value="Protease propeptides/inhibitors"/>
    <property type="match status" value="1"/>
</dbReference>
<keyword evidence="11" id="KW-1185">Reference proteome</keyword>
<gene>
    <name evidence="10" type="ORF">PG994_002424</name>
</gene>
<accession>A0ABR1WWE1</accession>
<dbReference type="InterPro" id="IPR023827">
    <property type="entry name" value="Peptidase_S8_Asp-AS"/>
</dbReference>
<feature type="region of interest" description="Disordered" evidence="7">
    <location>
        <begin position="425"/>
        <end position="444"/>
    </location>
</feature>
<dbReference type="InterPro" id="IPR023828">
    <property type="entry name" value="Peptidase_S8_Ser-AS"/>
</dbReference>
<comment type="similarity">
    <text evidence="1 5 6">Belongs to the peptidase S8 family.</text>
</comment>
<dbReference type="PANTHER" id="PTHR43806:SF11">
    <property type="entry name" value="CEREVISIN-RELATED"/>
    <property type="match status" value="1"/>
</dbReference>
<dbReference type="InterPro" id="IPR000209">
    <property type="entry name" value="Peptidase_S8/S53_dom"/>
</dbReference>
<evidence type="ECO:0000313" key="11">
    <source>
        <dbReference type="Proteomes" id="UP001480595"/>
    </source>
</evidence>
<protein>
    <submittedName>
        <fullName evidence="10">Alkaline proteinase</fullName>
    </submittedName>
</protein>
<dbReference type="PROSITE" id="PS00136">
    <property type="entry name" value="SUBTILASE_ASP"/>
    <property type="match status" value="1"/>
</dbReference>
<dbReference type="InterPro" id="IPR034193">
    <property type="entry name" value="PCSK9_ProteinaseK-like"/>
</dbReference>
<evidence type="ECO:0000256" key="3">
    <source>
        <dbReference type="ARBA" id="ARBA00022801"/>
    </source>
</evidence>
<evidence type="ECO:0000256" key="2">
    <source>
        <dbReference type="ARBA" id="ARBA00022670"/>
    </source>
</evidence>
<evidence type="ECO:0000256" key="6">
    <source>
        <dbReference type="RuleBase" id="RU003355"/>
    </source>
</evidence>
<evidence type="ECO:0000256" key="8">
    <source>
        <dbReference type="SAM" id="SignalP"/>
    </source>
</evidence>
<feature type="active site" description="Charge relay system" evidence="5">
    <location>
        <position position="175"/>
    </location>
</feature>
<dbReference type="SUPFAM" id="SSF52743">
    <property type="entry name" value="Subtilisin-like"/>
    <property type="match status" value="1"/>
</dbReference>
<feature type="compositionally biased region" description="Basic and acidic residues" evidence="7">
    <location>
        <begin position="426"/>
        <end position="436"/>
    </location>
</feature>
<keyword evidence="2 5" id="KW-0645">Protease</keyword>
<proteinExistence type="inferred from homology"/>
<reference evidence="10 11" key="1">
    <citation type="submission" date="2023-01" db="EMBL/GenBank/DDBJ databases">
        <title>Analysis of 21 Apiospora genomes using comparative genomics revels a genus with tremendous synthesis potential of carbohydrate active enzymes and secondary metabolites.</title>
        <authorList>
            <person name="Sorensen T."/>
        </authorList>
    </citation>
    <scope>NUCLEOTIDE SEQUENCE [LARGE SCALE GENOMIC DNA]</scope>
    <source>
        <strain evidence="10 11">CBS 135458</strain>
    </source>
</reference>
<dbReference type="RefSeq" id="XP_066721974.1">
    <property type="nucleotide sequence ID" value="XM_066853833.1"/>
</dbReference>
<dbReference type="PROSITE" id="PS51892">
    <property type="entry name" value="SUBTILASE"/>
    <property type="match status" value="1"/>
</dbReference>
<evidence type="ECO:0000256" key="7">
    <source>
        <dbReference type="SAM" id="MobiDB-lite"/>
    </source>
</evidence>
<evidence type="ECO:0000259" key="9">
    <source>
        <dbReference type="Pfam" id="PF00082"/>
    </source>
</evidence>
<evidence type="ECO:0000256" key="1">
    <source>
        <dbReference type="ARBA" id="ARBA00011073"/>
    </source>
</evidence>
<dbReference type="GeneID" id="92086896"/>
<dbReference type="InterPro" id="IPR050131">
    <property type="entry name" value="Peptidase_S8_subtilisin-like"/>
</dbReference>
<dbReference type="CDD" id="cd04077">
    <property type="entry name" value="Peptidases_S8_PCSK9_ProteinaseK_like"/>
    <property type="match status" value="1"/>
</dbReference>
<comment type="caution">
    <text evidence="10">The sequence shown here is derived from an EMBL/GenBank/DDBJ whole genome shotgun (WGS) entry which is preliminary data.</text>
</comment>
<evidence type="ECO:0000256" key="5">
    <source>
        <dbReference type="PROSITE-ProRule" id="PRU01240"/>
    </source>
</evidence>
<keyword evidence="4 5" id="KW-0720">Serine protease</keyword>
<feature type="active site" description="Charge relay system" evidence="5">
    <location>
        <position position="388"/>
    </location>
</feature>
<feature type="chain" id="PRO_5045594450" evidence="8">
    <location>
        <begin position="17"/>
        <end position="456"/>
    </location>
</feature>
<feature type="active site" description="Charge relay system" evidence="5">
    <location>
        <position position="217"/>
    </location>
</feature>
<feature type="domain" description="Peptidase S8/S53" evidence="9">
    <location>
        <begin position="170"/>
        <end position="403"/>
    </location>
</feature>
<dbReference type="PRINTS" id="PR00723">
    <property type="entry name" value="SUBTILISIN"/>
</dbReference>
<sequence length="456" mass="48932">MIFPLTVLLGAGAALAAPFIPRSTEFTTEAAKHGWIVVMNDDAPHEAFLHTRNLAAAAGAAPHHTFDFGEGLMRGYVMRGPGSEMAVQSMADSPHIAFIQPDTPFSLYDTVHNDTEPVSTSNDDGPVTRLPVNWKIPGNWPWGLHRISHGPIQWGQPLEYRPNSTGRTGTVYILDTGIDLDHPEFGGRAKWGGTFLEASHNNEGEGWMPTGGDDHGHGTRKSLDARKRRRIIGGKSLGVAQETNLVALKVINKEGNGHPSNVLRAMQWVIKDAEEHQRLNKSVVNMSIGSTIASEFQKAGKPDAVMIATRIASKKGIFMVAAAGNNYGRVEKCSPAAEPEACTIAAVDIYDTKAWFSNYGVGVDLLAPGVEVLSAWPGGGTKAQSGTSMAAPHAAGLGAYIMDLDGPGQATPGRRMCDRLQSIGSYRKDREGKEAPADTPDVYNEFTRIASNGMQS</sequence>
<keyword evidence="8" id="KW-0732">Signal</keyword>
<evidence type="ECO:0000256" key="4">
    <source>
        <dbReference type="ARBA" id="ARBA00022825"/>
    </source>
</evidence>
<dbReference type="PANTHER" id="PTHR43806">
    <property type="entry name" value="PEPTIDASE S8"/>
    <property type="match status" value="1"/>
</dbReference>
<organism evidence="10 11">
    <name type="scientific">Apiospora phragmitis</name>
    <dbReference type="NCBI Taxonomy" id="2905665"/>
    <lineage>
        <taxon>Eukaryota</taxon>
        <taxon>Fungi</taxon>
        <taxon>Dikarya</taxon>
        <taxon>Ascomycota</taxon>
        <taxon>Pezizomycotina</taxon>
        <taxon>Sordariomycetes</taxon>
        <taxon>Xylariomycetidae</taxon>
        <taxon>Amphisphaeriales</taxon>
        <taxon>Apiosporaceae</taxon>
        <taxon>Apiospora</taxon>
    </lineage>
</organism>
<dbReference type="PROSITE" id="PS00138">
    <property type="entry name" value="SUBTILASE_SER"/>
    <property type="match status" value="1"/>
</dbReference>
<dbReference type="InterPro" id="IPR036852">
    <property type="entry name" value="Peptidase_S8/S53_dom_sf"/>
</dbReference>
<name>A0ABR1WWE1_9PEZI</name>
<evidence type="ECO:0000313" key="10">
    <source>
        <dbReference type="EMBL" id="KAK8087450.1"/>
    </source>
</evidence>
<keyword evidence="3 5" id="KW-0378">Hydrolase</keyword>